<dbReference type="GO" id="GO:0000156">
    <property type="term" value="F:phosphorelay response regulator activity"/>
    <property type="evidence" value="ECO:0007669"/>
    <property type="project" value="TreeGrafter"/>
</dbReference>
<evidence type="ECO:0000313" key="10">
    <source>
        <dbReference type="EMBL" id="NMM44486.1"/>
    </source>
</evidence>
<dbReference type="PANTHER" id="PTHR48111:SF4">
    <property type="entry name" value="DNA-BINDING DUAL TRANSCRIPTIONAL REGULATOR OMPR"/>
    <property type="match status" value="1"/>
</dbReference>
<evidence type="ECO:0000256" key="5">
    <source>
        <dbReference type="ARBA" id="ARBA00023163"/>
    </source>
</evidence>
<accession>A0A7Y0DZL8</accession>
<evidence type="ECO:0000256" key="1">
    <source>
        <dbReference type="ARBA" id="ARBA00022553"/>
    </source>
</evidence>
<dbReference type="PROSITE" id="PS50110">
    <property type="entry name" value="RESPONSE_REGULATORY"/>
    <property type="match status" value="1"/>
</dbReference>
<gene>
    <name evidence="10" type="ORF">HH303_08345</name>
</gene>
<evidence type="ECO:0000256" key="3">
    <source>
        <dbReference type="ARBA" id="ARBA00023015"/>
    </source>
</evidence>
<evidence type="ECO:0000259" key="8">
    <source>
        <dbReference type="PROSITE" id="PS50110"/>
    </source>
</evidence>
<keyword evidence="1 6" id="KW-0597">Phosphoprotein</keyword>
<evidence type="ECO:0000313" key="11">
    <source>
        <dbReference type="Proteomes" id="UP000539372"/>
    </source>
</evidence>
<dbReference type="InterPro" id="IPR016032">
    <property type="entry name" value="Sig_transdc_resp-reg_C-effctor"/>
</dbReference>
<dbReference type="InterPro" id="IPR001789">
    <property type="entry name" value="Sig_transdc_resp-reg_receiver"/>
</dbReference>
<dbReference type="EMBL" id="JABBNT010000002">
    <property type="protein sequence ID" value="NMM44486.1"/>
    <property type="molecule type" value="Genomic_DNA"/>
</dbReference>
<dbReference type="Gene3D" id="6.10.250.690">
    <property type="match status" value="1"/>
</dbReference>
<keyword evidence="4 7" id="KW-0238">DNA-binding</keyword>
<feature type="modified residue" description="4-aspartylphosphate" evidence="6">
    <location>
        <position position="52"/>
    </location>
</feature>
<dbReference type="SUPFAM" id="SSF52172">
    <property type="entry name" value="CheY-like"/>
    <property type="match status" value="1"/>
</dbReference>
<dbReference type="Gene3D" id="1.10.10.10">
    <property type="entry name" value="Winged helix-like DNA-binding domain superfamily/Winged helix DNA-binding domain"/>
    <property type="match status" value="1"/>
</dbReference>
<dbReference type="SMART" id="SM00862">
    <property type="entry name" value="Trans_reg_C"/>
    <property type="match status" value="1"/>
</dbReference>
<dbReference type="GO" id="GO:0000976">
    <property type="term" value="F:transcription cis-regulatory region binding"/>
    <property type="evidence" value="ECO:0007669"/>
    <property type="project" value="TreeGrafter"/>
</dbReference>
<dbReference type="Gene3D" id="3.40.50.2300">
    <property type="match status" value="1"/>
</dbReference>
<proteinExistence type="predicted"/>
<dbReference type="AlphaFoldDB" id="A0A7Y0DZL8"/>
<dbReference type="GO" id="GO:0032993">
    <property type="term" value="C:protein-DNA complex"/>
    <property type="evidence" value="ECO:0007669"/>
    <property type="project" value="TreeGrafter"/>
</dbReference>
<dbReference type="SMART" id="SM00448">
    <property type="entry name" value="REC"/>
    <property type="match status" value="1"/>
</dbReference>
<dbReference type="Pfam" id="PF00486">
    <property type="entry name" value="Trans_reg_C"/>
    <property type="match status" value="1"/>
</dbReference>
<keyword evidence="11" id="KW-1185">Reference proteome</keyword>
<dbReference type="PANTHER" id="PTHR48111">
    <property type="entry name" value="REGULATOR OF RPOS"/>
    <property type="match status" value="1"/>
</dbReference>
<dbReference type="InterPro" id="IPR036388">
    <property type="entry name" value="WH-like_DNA-bd_sf"/>
</dbReference>
<dbReference type="InterPro" id="IPR011006">
    <property type="entry name" value="CheY-like_superfamily"/>
</dbReference>
<dbReference type="SUPFAM" id="SSF46894">
    <property type="entry name" value="C-terminal effector domain of the bipartite response regulators"/>
    <property type="match status" value="1"/>
</dbReference>
<keyword evidence="3" id="KW-0805">Transcription regulation</keyword>
<dbReference type="Pfam" id="PF00072">
    <property type="entry name" value="Response_reg"/>
    <property type="match status" value="1"/>
</dbReference>
<feature type="domain" description="Response regulatory" evidence="8">
    <location>
        <begin position="3"/>
        <end position="117"/>
    </location>
</feature>
<evidence type="ECO:0000256" key="6">
    <source>
        <dbReference type="PROSITE-ProRule" id="PRU00169"/>
    </source>
</evidence>
<dbReference type="GO" id="GO:0006355">
    <property type="term" value="P:regulation of DNA-templated transcription"/>
    <property type="evidence" value="ECO:0007669"/>
    <property type="project" value="InterPro"/>
</dbReference>
<protein>
    <submittedName>
        <fullName evidence="10">Response regulator transcription factor</fullName>
    </submittedName>
</protein>
<keyword evidence="5" id="KW-0804">Transcription</keyword>
<dbReference type="RefSeq" id="WP_169624768.1">
    <property type="nucleotide sequence ID" value="NZ_JABBNT010000002.1"/>
</dbReference>
<feature type="DNA-binding region" description="OmpR/PhoB-type" evidence="7">
    <location>
        <begin position="141"/>
        <end position="241"/>
    </location>
</feature>
<organism evidence="10 11">
    <name type="scientific">Pacificispira spongiicola</name>
    <dbReference type="NCBI Taxonomy" id="2729598"/>
    <lineage>
        <taxon>Bacteria</taxon>
        <taxon>Pseudomonadati</taxon>
        <taxon>Pseudomonadota</taxon>
        <taxon>Alphaproteobacteria</taxon>
        <taxon>Rhodospirillales</taxon>
        <taxon>Rhodospirillaceae</taxon>
        <taxon>Pacificispira</taxon>
    </lineage>
</organism>
<dbReference type="Proteomes" id="UP000539372">
    <property type="component" value="Unassembled WGS sequence"/>
</dbReference>
<evidence type="ECO:0000259" key="9">
    <source>
        <dbReference type="PROSITE" id="PS51755"/>
    </source>
</evidence>
<reference evidence="10 11" key="1">
    <citation type="submission" date="2020-04" db="EMBL/GenBank/DDBJ databases">
        <title>Rhodospirillaceae bacterium KN72 isolated from deep sea.</title>
        <authorList>
            <person name="Zhang D.-C."/>
        </authorList>
    </citation>
    <scope>NUCLEOTIDE SEQUENCE [LARGE SCALE GENOMIC DNA]</scope>
    <source>
        <strain evidence="10 11">KN72</strain>
    </source>
</reference>
<dbReference type="InterPro" id="IPR001867">
    <property type="entry name" value="OmpR/PhoB-type_DNA-bd"/>
</dbReference>
<dbReference type="CDD" id="cd17574">
    <property type="entry name" value="REC_OmpR"/>
    <property type="match status" value="1"/>
</dbReference>
<name>A0A7Y0DZL8_9PROT</name>
<sequence length="247" mass="27143">MTKVLIVDDEPEIRALVKRIITREGFECEEAGDTASAQALIQSTRFDVILLDVNLPDGNGMEIAKLPELQSDTCGVIFVTGQADPIDRVIGLELGADDYVTKPFESRELAARIKIVARRVASLKDALGAATRRGSPGTDGAPTVRLGDMVLDTKHRQIRFADGGLETLNHSEMELLGIFLESPDLPVDRQAIMERLYGDNPPAFDRSVDIRISRLRKKLRDDPASPSLLLTVRNKGYRLAVQPEAVV</sequence>
<keyword evidence="2" id="KW-0902">Two-component regulatory system</keyword>
<comment type="caution">
    <text evidence="10">The sequence shown here is derived from an EMBL/GenBank/DDBJ whole genome shotgun (WGS) entry which is preliminary data.</text>
</comment>
<dbReference type="PROSITE" id="PS51755">
    <property type="entry name" value="OMPR_PHOB"/>
    <property type="match status" value="1"/>
</dbReference>
<evidence type="ECO:0000256" key="4">
    <source>
        <dbReference type="ARBA" id="ARBA00023125"/>
    </source>
</evidence>
<dbReference type="InterPro" id="IPR039420">
    <property type="entry name" value="WalR-like"/>
</dbReference>
<evidence type="ECO:0000256" key="2">
    <source>
        <dbReference type="ARBA" id="ARBA00023012"/>
    </source>
</evidence>
<feature type="domain" description="OmpR/PhoB-type" evidence="9">
    <location>
        <begin position="141"/>
        <end position="241"/>
    </location>
</feature>
<dbReference type="GO" id="GO:0005829">
    <property type="term" value="C:cytosol"/>
    <property type="evidence" value="ECO:0007669"/>
    <property type="project" value="TreeGrafter"/>
</dbReference>
<evidence type="ECO:0000256" key="7">
    <source>
        <dbReference type="PROSITE-ProRule" id="PRU01091"/>
    </source>
</evidence>
<dbReference type="CDD" id="cd00383">
    <property type="entry name" value="trans_reg_C"/>
    <property type="match status" value="1"/>
</dbReference>